<protein>
    <recommendedName>
        <fullName evidence="1">Thioredoxin domain-containing protein</fullName>
    </recommendedName>
</protein>
<dbReference type="Pfam" id="PF00085">
    <property type="entry name" value="Thioredoxin"/>
    <property type="match status" value="1"/>
</dbReference>
<dbReference type="InterPro" id="IPR013766">
    <property type="entry name" value="Thioredoxin_domain"/>
</dbReference>
<dbReference type="Proteomes" id="UP001500620">
    <property type="component" value="Unassembled WGS sequence"/>
</dbReference>
<proteinExistence type="predicted"/>
<organism evidence="2 3">
    <name type="scientific">Dactylosporangium darangshiense</name>
    <dbReference type="NCBI Taxonomy" id="579108"/>
    <lineage>
        <taxon>Bacteria</taxon>
        <taxon>Bacillati</taxon>
        <taxon>Actinomycetota</taxon>
        <taxon>Actinomycetes</taxon>
        <taxon>Micromonosporales</taxon>
        <taxon>Micromonosporaceae</taxon>
        <taxon>Dactylosporangium</taxon>
    </lineage>
</organism>
<evidence type="ECO:0000259" key="1">
    <source>
        <dbReference type="PROSITE" id="PS51352"/>
    </source>
</evidence>
<name>A0ABP8DAC8_9ACTN</name>
<evidence type="ECO:0000313" key="3">
    <source>
        <dbReference type="Proteomes" id="UP001500620"/>
    </source>
</evidence>
<dbReference type="CDD" id="cd02947">
    <property type="entry name" value="TRX_family"/>
    <property type="match status" value="1"/>
</dbReference>
<dbReference type="PROSITE" id="PS51352">
    <property type="entry name" value="THIOREDOXIN_2"/>
    <property type="match status" value="1"/>
</dbReference>
<dbReference type="RefSeq" id="WP_345128859.1">
    <property type="nucleotide sequence ID" value="NZ_BAABAT010000010.1"/>
</dbReference>
<dbReference type="SUPFAM" id="SSF52833">
    <property type="entry name" value="Thioredoxin-like"/>
    <property type="match status" value="1"/>
</dbReference>
<feature type="domain" description="Thioredoxin" evidence="1">
    <location>
        <begin position="5"/>
        <end position="131"/>
    </location>
</feature>
<reference evidence="3" key="1">
    <citation type="journal article" date="2019" name="Int. J. Syst. Evol. Microbiol.">
        <title>The Global Catalogue of Microorganisms (GCM) 10K type strain sequencing project: providing services to taxonomists for standard genome sequencing and annotation.</title>
        <authorList>
            <consortium name="The Broad Institute Genomics Platform"/>
            <consortium name="The Broad Institute Genome Sequencing Center for Infectious Disease"/>
            <person name="Wu L."/>
            <person name="Ma J."/>
        </authorList>
    </citation>
    <scope>NUCLEOTIDE SEQUENCE [LARGE SCALE GENOMIC DNA]</scope>
    <source>
        <strain evidence="3">JCM 17441</strain>
    </source>
</reference>
<evidence type="ECO:0000313" key="2">
    <source>
        <dbReference type="EMBL" id="GAA4251087.1"/>
    </source>
</evidence>
<gene>
    <name evidence="2" type="ORF">GCM10022255_042360</name>
</gene>
<comment type="caution">
    <text evidence="2">The sequence shown here is derived from an EMBL/GenBank/DDBJ whole genome shotgun (WGS) entry which is preliminary data.</text>
</comment>
<dbReference type="InterPro" id="IPR036249">
    <property type="entry name" value="Thioredoxin-like_sf"/>
</dbReference>
<accession>A0ABP8DAC8</accession>
<keyword evidence="3" id="KW-1185">Reference proteome</keyword>
<dbReference type="Gene3D" id="3.40.30.10">
    <property type="entry name" value="Glutaredoxin"/>
    <property type="match status" value="1"/>
</dbReference>
<sequence length="132" mass="14037">MYVVLAVLAAATVAGLVYRARYGRLRASGGDLPPGLLPSGGPGGVVLLHFTSATCAPCRQVRAVCAGLVEDVPGVRHVEVDADAHLDAVRHLDIWRLPTLLVVDRRGRVARRTVGVPDRADLRRTVTEVLAS</sequence>
<dbReference type="EMBL" id="BAABAT010000010">
    <property type="protein sequence ID" value="GAA4251087.1"/>
    <property type="molecule type" value="Genomic_DNA"/>
</dbReference>